<feature type="compositionally biased region" description="Polar residues" evidence="1">
    <location>
        <begin position="1"/>
        <end position="10"/>
    </location>
</feature>
<evidence type="ECO:0000313" key="3">
    <source>
        <dbReference type="Proteomes" id="UP001530400"/>
    </source>
</evidence>
<feature type="compositionally biased region" description="Polar residues" evidence="1">
    <location>
        <begin position="18"/>
        <end position="27"/>
    </location>
</feature>
<comment type="caution">
    <text evidence="2">The sequence shown here is derived from an EMBL/GenBank/DDBJ whole genome shotgun (WGS) entry which is preliminary data.</text>
</comment>
<reference evidence="2 3" key="1">
    <citation type="submission" date="2024-10" db="EMBL/GenBank/DDBJ databases">
        <title>Updated reference genomes for cyclostephanoid diatoms.</title>
        <authorList>
            <person name="Roberts W.R."/>
            <person name="Alverson A.J."/>
        </authorList>
    </citation>
    <scope>NUCLEOTIDE SEQUENCE [LARGE SCALE GENOMIC DNA]</scope>
    <source>
        <strain evidence="2 3">AJA010-31</strain>
    </source>
</reference>
<sequence length="188" mass="20554">MNAPSASATPISGLVSETPKQAPSSFRLSPPPLKQNRLPRHLAIPIEGAEGAVRENSSSLISIMHGHELTTPRNFSFPTNVLPPVAASCLAENPEDSMEQQRVDNNSMADEIAEFEVAMFSCISRGHNRDRPADQRAASASAAQFAVESRAATSSRPFFPSNDEFSMSPLDRQRFALLPKINLFQEKY</sequence>
<evidence type="ECO:0000313" key="2">
    <source>
        <dbReference type="EMBL" id="KAL3778177.1"/>
    </source>
</evidence>
<evidence type="ECO:0000256" key="1">
    <source>
        <dbReference type="SAM" id="MobiDB-lite"/>
    </source>
</evidence>
<dbReference type="AlphaFoldDB" id="A0ABD3NSL4"/>
<accession>A0ABD3NSL4</accession>
<protein>
    <submittedName>
        <fullName evidence="2">Uncharacterized protein</fullName>
    </submittedName>
</protein>
<organism evidence="2 3">
    <name type="scientific">Cyclotella atomus</name>
    <dbReference type="NCBI Taxonomy" id="382360"/>
    <lineage>
        <taxon>Eukaryota</taxon>
        <taxon>Sar</taxon>
        <taxon>Stramenopiles</taxon>
        <taxon>Ochrophyta</taxon>
        <taxon>Bacillariophyta</taxon>
        <taxon>Coscinodiscophyceae</taxon>
        <taxon>Thalassiosirophycidae</taxon>
        <taxon>Stephanodiscales</taxon>
        <taxon>Stephanodiscaceae</taxon>
        <taxon>Cyclotella</taxon>
    </lineage>
</organism>
<proteinExistence type="predicted"/>
<dbReference type="EMBL" id="JALLPJ020001001">
    <property type="protein sequence ID" value="KAL3778177.1"/>
    <property type="molecule type" value="Genomic_DNA"/>
</dbReference>
<name>A0ABD3NSL4_9STRA</name>
<dbReference type="Proteomes" id="UP001530400">
    <property type="component" value="Unassembled WGS sequence"/>
</dbReference>
<gene>
    <name evidence="2" type="ORF">ACHAWO_000550</name>
</gene>
<feature type="region of interest" description="Disordered" evidence="1">
    <location>
        <begin position="1"/>
        <end position="37"/>
    </location>
</feature>
<keyword evidence="3" id="KW-1185">Reference proteome</keyword>